<dbReference type="EMBL" id="KN663020">
    <property type="protein sequence ID" value="KHN12579.1"/>
    <property type="molecule type" value="Genomic_DNA"/>
</dbReference>
<evidence type="ECO:0000313" key="1">
    <source>
        <dbReference type="EMBL" id="KHN12579.1"/>
    </source>
</evidence>
<organism evidence="1">
    <name type="scientific">Glycine soja</name>
    <name type="common">Wild soybean</name>
    <dbReference type="NCBI Taxonomy" id="3848"/>
    <lineage>
        <taxon>Eukaryota</taxon>
        <taxon>Viridiplantae</taxon>
        <taxon>Streptophyta</taxon>
        <taxon>Embryophyta</taxon>
        <taxon>Tracheophyta</taxon>
        <taxon>Spermatophyta</taxon>
        <taxon>Magnoliopsida</taxon>
        <taxon>eudicotyledons</taxon>
        <taxon>Gunneridae</taxon>
        <taxon>Pentapetalae</taxon>
        <taxon>rosids</taxon>
        <taxon>fabids</taxon>
        <taxon>Fabales</taxon>
        <taxon>Fabaceae</taxon>
        <taxon>Papilionoideae</taxon>
        <taxon>50 kb inversion clade</taxon>
        <taxon>NPAAA clade</taxon>
        <taxon>indigoferoid/millettioid clade</taxon>
        <taxon>Phaseoleae</taxon>
        <taxon>Glycine</taxon>
        <taxon>Glycine subgen. Soja</taxon>
    </lineage>
</organism>
<gene>
    <name evidence="1" type="ORF">glysoja_042286</name>
</gene>
<dbReference type="AlphaFoldDB" id="A0A0B2PY06"/>
<proteinExistence type="predicted"/>
<sequence>MWHKIPRRYQYPKYGKNKYMASHCITRSNVPASKNIHFIACLFPVHDPSNVRSFKSKKMLLLTKRDIGMCANHFETGSQTCYP</sequence>
<reference evidence="1" key="1">
    <citation type="submission" date="2014-07" db="EMBL/GenBank/DDBJ databases">
        <title>Identification of a novel salt tolerance gene in wild soybean by whole-genome sequencing.</title>
        <authorList>
            <person name="Lam H.-M."/>
            <person name="Qi X."/>
            <person name="Li M.-W."/>
            <person name="Liu X."/>
            <person name="Xie M."/>
            <person name="Ni M."/>
            <person name="Xu X."/>
        </authorList>
    </citation>
    <scope>NUCLEOTIDE SEQUENCE [LARGE SCALE GENOMIC DNA]</scope>
    <source>
        <tissue evidence="1">Root</tissue>
    </source>
</reference>
<protein>
    <submittedName>
        <fullName evidence="1">Uncharacterized protein</fullName>
    </submittedName>
</protein>
<dbReference type="Proteomes" id="UP000053555">
    <property type="component" value="Unassembled WGS sequence"/>
</dbReference>
<accession>A0A0B2PY06</accession>
<name>A0A0B2PY06_GLYSO</name>